<sequence>MKPEMASTSAPMTKGEVSGEAKVRIAEEIKTEEMFDATLGNRKGDSKSSSPLGLKASSPGDMHHMINVSQNAMQGHKHRDTPNVWSGPAFAADQVAPNSFLGRALKKSISSAEPINTPADEPGDSDSSSSSSSSSDDESGSGNECHKRKHHKKKKLTLSFTFSLLRPYSMGETNPPMYV</sequence>
<proteinExistence type="predicted"/>
<feature type="compositionally biased region" description="Low complexity" evidence="1">
    <location>
        <begin position="125"/>
        <end position="134"/>
    </location>
</feature>
<dbReference type="AlphaFoldDB" id="A0AA39MJW4"/>
<evidence type="ECO:0000313" key="3">
    <source>
        <dbReference type="Proteomes" id="UP001175211"/>
    </source>
</evidence>
<feature type="region of interest" description="Disordered" evidence="1">
    <location>
        <begin position="110"/>
        <end position="153"/>
    </location>
</feature>
<keyword evidence="3" id="KW-1185">Reference proteome</keyword>
<dbReference type="RefSeq" id="XP_060322636.1">
    <property type="nucleotide sequence ID" value="XM_060478594.1"/>
</dbReference>
<evidence type="ECO:0000313" key="2">
    <source>
        <dbReference type="EMBL" id="KAK0437596.1"/>
    </source>
</evidence>
<evidence type="ECO:0000256" key="1">
    <source>
        <dbReference type="SAM" id="MobiDB-lite"/>
    </source>
</evidence>
<comment type="caution">
    <text evidence="2">The sequence shown here is derived from an EMBL/GenBank/DDBJ whole genome shotgun (WGS) entry which is preliminary data.</text>
</comment>
<feature type="region of interest" description="Disordered" evidence="1">
    <location>
        <begin position="1"/>
        <end position="20"/>
    </location>
</feature>
<reference evidence="2" key="1">
    <citation type="submission" date="2023-06" db="EMBL/GenBank/DDBJ databases">
        <authorList>
            <consortium name="Lawrence Berkeley National Laboratory"/>
            <person name="Ahrendt S."/>
            <person name="Sahu N."/>
            <person name="Indic B."/>
            <person name="Wong-Bajracharya J."/>
            <person name="Merenyi Z."/>
            <person name="Ke H.-M."/>
            <person name="Monk M."/>
            <person name="Kocsube S."/>
            <person name="Drula E."/>
            <person name="Lipzen A."/>
            <person name="Balint B."/>
            <person name="Henrissat B."/>
            <person name="Andreopoulos B."/>
            <person name="Martin F.M."/>
            <person name="Harder C.B."/>
            <person name="Rigling D."/>
            <person name="Ford K.L."/>
            <person name="Foster G.D."/>
            <person name="Pangilinan J."/>
            <person name="Papanicolaou A."/>
            <person name="Barry K."/>
            <person name="LaButti K."/>
            <person name="Viragh M."/>
            <person name="Koriabine M."/>
            <person name="Yan M."/>
            <person name="Riley R."/>
            <person name="Champramary S."/>
            <person name="Plett K.L."/>
            <person name="Tsai I.J."/>
            <person name="Slot J."/>
            <person name="Sipos G."/>
            <person name="Plett J."/>
            <person name="Nagy L.G."/>
            <person name="Grigoriev I.V."/>
        </authorList>
    </citation>
    <scope>NUCLEOTIDE SEQUENCE</scope>
    <source>
        <strain evidence="2">CCBAS 213</strain>
    </source>
</reference>
<feature type="region of interest" description="Disordered" evidence="1">
    <location>
        <begin position="36"/>
        <end position="64"/>
    </location>
</feature>
<protein>
    <submittedName>
        <fullName evidence="2">Uncharacterized protein</fullName>
    </submittedName>
</protein>
<gene>
    <name evidence="2" type="ORF">EV420DRAFT_1651848</name>
</gene>
<dbReference type="Proteomes" id="UP001175211">
    <property type="component" value="Unassembled WGS sequence"/>
</dbReference>
<dbReference type="EMBL" id="JAUEPS010000107">
    <property type="protein sequence ID" value="KAK0437596.1"/>
    <property type="molecule type" value="Genomic_DNA"/>
</dbReference>
<organism evidence="2 3">
    <name type="scientific">Armillaria tabescens</name>
    <name type="common">Ringless honey mushroom</name>
    <name type="synonym">Agaricus tabescens</name>
    <dbReference type="NCBI Taxonomy" id="1929756"/>
    <lineage>
        <taxon>Eukaryota</taxon>
        <taxon>Fungi</taxon>
        <taxon>Dikarya</taxon>
        <taxon>Basidiomycota</taxon>
        <taxon>Agaricomycotina</taxon>
        <taxon>Agaricomycetes</taxon>
        <taxon>Agaricomycetidae</taxon>
        <taxon>Agaricales</taxon>
        <taxon>Marasmiineae</taxon>
        <taxon>Physalacriaceae</taxon>
        <taxon>Desarmillaria</taxon>
    </lineage>
</organism>
<dbReference type="GeneID" id="85362142"/>
<accession>A0AA39MJW4</accession>
<name>A0AA39MJW4_ARMTA</name>
<feature type="compositionally biased region" description="Polar residues" evidence="1">
    <location>
        <begin position="1"/>
        <end position="11"/>
    </location>
</feature>